<organism evidence="1 2">
    <name type="scientific">Candidatus Marsarchaeota G1 archaeon OSP_D</name>
    <dbReference type="NCBI Taxonomy" id="1978155"/>
    <lineage>
        <taxon>Archaea</taxon>
        <taxon>Candidatus Marsarchaeota</taxon>
        <taxon>Candidatus Marsarchaeota group 1</taxon>
    </lineage>
</organism>
<reference evidence="1 2" key="1">
    <citation type="submission" date="2017-04" db="EMBL/GenBank/DDBJ databases">
        <title>Novel microbial lineages endemic to geothermal iron-oxide mats fill important gaps in the evolutionary history of Archaea.</title>
        <authorList>
            <person name="Jay Z.J."/>
            <person name="Beam J.P."/>
            <person name="Dlakic M."/>
            <person name="Rusch D.B."/>
            <person name="Kozubal M.A."/>
            <person name="Inskeep W.P."/>
        </authorList>
    </citation>
    <scope>NUCLEOTIDE SEQUENCE [LARGE SCALE GENOMIC DNA]</scope>
    <source>
        <strain evidence="1">OSP_D</strain>
    </source>
</reference>
<accession>A0A2R6AD12</accession>
<sequence>MLIGVVLLADSPEISSRVQATLAVSRVLPGLSELRYEIVSKSIVARLLNPTYAAVATPKILEDASQEFAQLSKKFERVIFLRGDSDLGIVEHSLLHELGHISYFSLYPEKVEERRQFYSKLKKAIESNSKLSYLMTKAHSITEFNPKARVFLSLESDELYANRFAYNYNTDRLAYRRLMDRELFAAKKAWERFGFGNQFDIAFHMVIVDMHARVLDTPWLAELPAHHRWLLPYTTAVVDALDKEDAPALFARQLLLFNALNRWTETTEEEIKAAMS</sequence>
<name>A0A2R6AD12_9ARCH</name>
<dbReference type="EMBL" id="NEXC01000006">
    <property type="protein sequence ID" value="PSN84193.1"/>
    <property type="molecule type" value="Genomic_DNA"/>
</dbReference>
<dbReference type="Proteomes" id="UP000240880">
    <property type="component" value="Unassembled WGS sequence"/>
</dbReference>
<comment type="caution">
    <text evidence="1">The sequence shown here is derived from an EMBL/GenBank/DDBJ whole genome shotgun (WGS) entry which is preliminary data.</text>
</comment>
<gene>
    <name evidence="1" type="ORF">B9Q01_01820</name>
</gene>
<evidence type="ECO:0000313" key="2">
    <source>
        <dbReference type="Proteomes" id="UP000240880"/>
    </source>
</evidence>
<proteinExistence type="predicted"/>
<evidence type="ECO:0000313" key="1">
    <source>
        <dbReference type="EMBL" id="PSN84193.1"/>
    </source>
</evidence>
<protein>
    <submittedName>
        <fullName evidence="1">Uncharacterized protein</fullName>
    </submittedName>
</protein>
<dbReference type="AlphaFoldDB" id="A0A2R6AD12"/>